<protein>
    <submittedName>
        <fullName evidence="2">Uncharacterized protein</fullName>
    </submittedName>
</protein>
<feature type="region of interest" description="Disordered" evidence="1">
    <location>
        <begin position="66"/>
        <end position="93"/>
    </location>
</feature>
<name>A0ABQ0JNB9_9VIBR</name>
<dbReference type="EMBL" id="BBMS01000089">
    <property type="protein sequence ID" value="GAL30256.1"/>
    <property type="molecule type" value="Genomic_DNA"/>
</dbReference>
<gene>
    <name evidence="2" type="ORF">JCM19239_7912</name>
</gene>
<reference evidence="3" key="1">
    <citation type="submission" date="2014-09" db="EMBL/GenBank/DDBJ databases">
        <title>Vibrio variabilis JCM 19239. (C206) whole genome shotgun sequence.</title>
        <authorList>
            <person name="Sawabe T."/>
            <person name="Meirelles P."/>
            <person name="Nakanishi M."/>
            <person name="Sayaka M."/>
            <person name="Hattori M."/>
            <person name="Ohkuma M."/>
        </authorList>
    </citation>
    <scope>NUCLEOTIDE SEQUENCE [LARGE SCALE GENOMIC DNA]</scope>
    <source>
        <strain evidence="3">JCM 19239</strain>
    </source>
</reference>
<evidence type="ECO:0000313" key="2">
    <source>
        <dbReference type="EMBL" id="GAL30256.1"/>
    </source>
</evidence>
<dbReference type="Proteomes" id="UP000029223">
    <property type="component" value="Unassembled WGS sequence"/>
</dbReference>
<accession>A0ABQ0JNB9</accession>
<organism evidence="2 3">
    <name type="scientific">Vibrio variabilis</name>
    <dbReference type="NCBI Taxonomy" id="990271"/>
    <lineage>
        <taxon>Bacteria</taxon>
        <taxon>Pseudomonadati</taxon>
        <taxon>Pseudomonadota</taxon>
        <taxon>Gammaproteobacteria</taxon>
        <taxon>Vibrionales</taxon>
        <taxon>Vibrionaceae</taxon>
        <taxon>Vibrio</taxon>
    </lineage>
</organism>
<comment type="caution">
    <text evidence="2">The sequence shown here is derived from an EMBL/GenBank/DDBJ whole genome shotgun (WGS) entry which is preliminary data.</text>
</comment>
<evidence type="ECO:0000313" key="3">
    <source>
        <dbReference type="Proteomes" id="UP000029223"/>
    </source>
</evidence>
<feature type="compositionally biased region" description="Polar residues" evidence="1">
    <location>
        <begin position="14"/>
        <end position="38"/>
    </location>
</feature>
<feature type="compositionally biased region" description="Polar residues" evidence="1">
    <location>
        <begin position="209"/>
        <end position="228"/>
    </location>
</feature>
<keyword evidence="3" id="KW-1185">Reference proteome</keyword>
<reference evidence="3" key="2">
    <citation type="submission" date="2014-09" db="EMBL/GenBank/DDBJ databases">
        <authorList>
            <consortium name="NBRP consortium"/>
            <person name="Sawabe T."/>
            <person name="Meirelles P."/>
            <person name="Nakanishi M."/>
            <person name="Sayaka M."/>
            <person name="Hattori M."/>
            <person name="Ohkuma M."/>
        </authorList>
    </citation>
    <scope>NUCLEOTIDE SEQUENCE [LARGE SCALE GENOMIC DNA]</scope>
    <source>
        <strain evidence="3">JCM 19239</strain>
    </source>
</reference>
<feature type="region of interest" description="Disordered" evidence="1">
    <location>
        <begin position="1"/>
        <end position="43"/>
    </location>
</feature>
<proteinExistence type="predicted"/>
<sequence>MTASGVAAEAGVSKAQSLEDTAKSSVNAQPDAKQTVSENAELLSRLDNSNKALQTQAGAGVAAVAAHDAEASSEIKSQGADVASGEQKVSKGNLSQDEAMVASAMMAAGSTQVATKPNGEPVAMSTNSAISGDSAAASNKGQLLAATGGAAVIQGSDGKLTPANESDAKAATNNIAWGKSDADPSVKPDAKAALAGMAVTTDKTALTQSQIMQGQTPQALAAQNSANPSAAVAGASQGQPIGDTPPPRL</sequence>
<evidence type="ECO:0000256" key="1">
    <source>
        <dbReference type="SAM" id="MobiDB-lite"/>
    </source>
</evidence>
<feature type="region of interest" description="Disordered" evidence="1">
    <location>
        <begin position="209"/>
        <end position="249"/>
    </location>
</feature>